<dbReference type="AlphaFoldDB" id="A0A381S816"/>
<evidence type="ECO:0000256" key="5">
    <source>
        <dbReference type="ARBA" id="ARBA00023136"/>
    </source>
</evidence>
<dbReference type="GO" id="GO:1901137">
    <property type="term" value="P:carbohydrate derivative biosynthetic process"/>
    <property type="evidence" value="ECO:0007669"/>
    <property type="project" value="UniProtKB-ARBA"/>
</dbReference>
<dbReference type="GO" id="GO:0005886">
    <property type="term" value="C:plasma membrane"/>
    <property type="evidence" value="ECO:0007669"/>
    <property type="project" value="UniProtKB-SubCell"/>
</dbReference>
<evidence type="ECO:0000256" key="6">
    <source>
        <dbReference type="ARBA" id="ARBA00023315"/>
    </source>
</evidence>
<dbReference type="GO" id="GO:0008610">
    <property type="term" value="P:lipid biosynthetic process"/>
    <property type="evidence" value="ECO:0007669"/>
    <property type="project" value="UniProtKB-ARBA"/>
</dbReference>
<protein>
    <recommendedName>
        <fullName evidence="8">Lipid A biosynthesis acyltransferase</fullName>
    </recommendedName>
</protein>
<dbReference type="InterPro" id="IPR004960">
    <property type="entry name" value="LipA_acyltrans"/>
</dbReference>
<keyword evidence="4" id="KW-0808">Transferase</keyword>
<dbReference type="Pfam" id="PF03279">
    <property type="entry name" value="Lip_A_acyltrans"/>
    <property type="match status" value="1"/>
</dbReference>
<keyword evidence="3" id="KW-0997">Cell inner membrane</keyword>
<evidence type="ECO:0000256" key="3">
    <source>
        <dbReference type="ARBA" id="ARBA00022519"/>
    </source>
</evidence>
<dbReference type="EMBL" id="UINC01002705">
    <property type="protein sequence ID" value="SUZ99458.1"/>
    <property type="molecule type" value="Genomic_DNA"/>
</dbReference>
<proteinExistence type="predicted"/>
<dbReference type="GO" id="GO:0016746">
    <property type="term" value="F:acyltransferase activity"/>
    <property type="evidence" value="ECO:0007669"/>
    <property type="project" value="UniProtKB-KW"/>
</dbReference>
<evidence type="ECO:0000256" key="4">
    <source>
        <dbReference type="ARBA" id="ARBA00022679"/>
    </source>
</evidence>
<evidence type="ECO:0000313" key="7">
    <source>
        <dbReference type="EMBL" id="SUZ99458.1"/>
    </source>
</evidence>
<keyword evidence="2" id="KW-1003">Cell membrane</keyword>
<organism evidence="7">
    <name type="scientific">marine metagenome</name>
    <dbReference type="NCBI Taxonomy" id="408172"/>
    <lineage>
        <taxon>unclassified sequences</taxon>
        <taxon>metagenomes</taxon>
        <taxon>ecological metagenomes</taxon>
    </lineage>
</organism>
<dbReference type="PANTHER" id="PTHR30606:SF10">
    <property type="entry name" value="PHOSPHATIDYLINOSITOL MANNOSIDE ACYLTRANSFERASE"/>
    <property type="match status" value="1"/>
</dbReference>
<sequence length="317" mass="36422">MNNFNKKMPETSSKLSPESHKLRHRLEFFLFNNLKRWGKGASKTTLRRGTILLDVLLYHGLRICRSVVAINLELAFPKLSAVERKKIARANYQWFARFCMDVLHMDAWKGRTSEVTTCHNLEILDEALAEKKGALLVSGHFGNWEMIPPALAELGYPVTMYVGRQTNPLTNELQNTARANFGVETIDKGKKATLQMGRALAANKIIAMLIDQNDNKSDLFVSFFGKLASSSKGTAAFHLLRKSPVMLVTCPYVDDHLEIKFERITFELSGEQEKDTRAITQKITFALENIIRQYPEQYFWMHRRWRARPNVDPEPIY</sequence>
<keyword evidence="5" id="KW-0472">Membrane</keyword>
<accession>A0A381S816</accession>
<comment type="subcellular location">
    <subcellularLocation>
        <location evidence="1">Cell inner membrane</location>
    </subcellularLocation>
</comment>
<name>A0A381S816_9ZZZZ</name>
<evidence type="ECO:0008006" key="8">
    <source>
        <dbReference type="Google" id="ProtNLM"/>
    </source>
</evidence>
<keyword evidence="6" id="KW-0012">Acyltransferase</keyword>
<gene>
    <name evidence="7" type="ORF">METZ01_LOCUS52312</name>
</gene>
<dbReference type="CDD" id="cd07984">
    <property type="entry name" value="LPLAT_LABLAT-like"/>
    <property type="match status" value="1"/>
</dbReference>
<reference evidence="7" key="1">
    <citation type="submission" date="2018-05" db="EMBL/GenBank/DDBJ databases">
        <authorList>
            <person name="Lanie J.A."/>
            <person name="Ng W.-L."/>
            <person name="Kazmierczak K.M."/>
            <person name="Andrzejewski T.M."/>
            <person name="Davidsen T.M."/>
            <person name="Wayne K.J."/>
            <person name="Tettelin H."/>
            <person name="Glass J.I."/>
            <person name="Rusch D."/>
            <person name="Podicherti R."/>
            <person name="Tsui H.-C.T."/>
            <person name="Winkler M.E."/>
        </authorList>
    </citation>
    <scope>NUCLEOTIDE SEQUENCE</scope>
</reference>
<evidence type="ECO:0000256" key="2">
    <source>
        <dbReference type="ARBA" id="ARBA00022475"/>
    </source>
</evidence>
<evidence type="ECO:0000256" key="1">
    <source>
        <dbReference type="ARBA" id="ARBA00004533"/>
    </source>
</evidence>
<dbReference type="PANTHER" id="PTHR30606">
    <property type="entry name" value="LIPID A BIOSYNTHESIS LAUROYL ACYLTRANSFERASE"/>
    <property type="match status" value="1"/>
</dbReference>